<evidence type="ECO:0000313" key="2">
    <source>
        <dbReference type="EMBL" id="SFF67475.1"/>
    </source>
</evidence>
<dbReference type="Gene3D" id="3.20.20.80">
    <property type="entry name" value="Glycosidases"/>
    <property type="match status" value="2"/>
</dbReference>
<evidence type="ECO:0000313" key="3">
    <source>
        <dbReference type="Proteomes" id="UP000198964"/>
    </source>
</evidence>
<dbReference type="InterPro" id="IPR003476">
    <property type="entry name" value="Glyco_hydro_42"/>
</dbReference>
<dbReference type="AlphaFoldDB" id="A0A1I2KKI1"/>
<dbReference type="GO" id="GO:0005975">
    <property type="term" value="P:carbohydrate metabolic process"/>
    <property type="evidence" value="ECO:0007669"/>
    <property type="project" value="InterPro"/>
</dbReference>
<name>A0A1I2KKI1_9BACT</name>
<dbReference type="InterPro" id="IPR013738">
    <property type="entry name" value="Beta_galactosidase_Trimer"/>
</dbReference>
<dbReference type="Proteomes" id="UP000198964">
    <property type="component" value="Unassembled WGS sequence"/>
</dbReference>
<proteinExistence type="predicted"/>
<feature type="domain" description="Beta-galactosidase trimerisation" evidence="1">
    <location>
        <begin position="393"/>
        <end position="576"/>
    </location>
</feature>
<dbReference type="PANTHER" id="PTHR36447:SF2">
    <property type="entry name" value="BETA-GALACTOSIDASE YESZ"/>
    <property type="match status" value="1"/>
</dbReference>
<sequence length="682" mass="77258">MIRLKTKPGCILCNICAVLIALFCLHNKVVGQEITKNSVPLIGAQVFIEPGQTPEEIDKWFRILKENGMPLCRIRMFESYMKKSDESWDFTLFDHAFRAADKYGIKILATFFPYTEKTDIGGFKFPRNEQHLNSVALFIKKTVRHFKSYESLYGWVLINEPGSGGIPDNSFAKKKYAEWLKKNPACEFTEKGYPVLKDLKDQQFLMDYNTWYLRWIANEIRKYDKDSHLHVNNHGIFSLAAEYDFPAWRTFLNSLGGSAHPSWHFGDFKRSQYALAMSANSEIVRSGAGNLPWIMTEIQGGNNTYSGMAPFCPTADEIMQWLWITVATEAKGGIFWSLNPRASGIEAGEWALLTFQDEASDRLVAAKKVAETLNKNAELFKNAKEIDSGINLMYIRESMWAEKAMATSSLQNYEGRENGAVMKSLLGYFEAFSEMGINTSITEFGEFDFGKKDYNGEVIILANQLAIPDLYASAFENFVANGGKLIVDGLTAFFDENLHNTMLTGFAFEALFGGNIAEFKVVDNLFDVQINKKIVPAHLWQGIIQAIEGEVIALKNEKPVAIRNQFGEGETVWIPSLLGLGSRISRDYTQLCNWLLDEIEGIGELPVRFSRPTKGMLMKSMWADNELITVIVNKSGETQYVKLEMKKQDRNPEILFCSDNDCVVTESFLIVRPETTLVINWN</sequence>
<dbReference type="PANTHER" id="PTHR36447">
    <property type="entry name" value="BETA-GALACTOSIDASE GANA"/>
    <property type="match status" value="1"/>
</dbReference>
<dbReference type="SUPFAM" id="SSF52317">
    <property type="entry name" value="Class I glutamine amidotransferase-like"/>
    <property type="match status" value="1"/>
</dbReference>
<dbReference type="EMBL" id="FONW01000012">
    <property type="protein sequence ID" value="SFF67475.1"/>
    <property type="molecule type" value="Genomic_DNA"/>
</dbReference>
<dbReference type="SUPFAM" id="SSF51445">
    <property type="entry name" value="(Trans)glycosidases"/>
    <property type="match status" value="1"/>
</dbReference>
<keyword evidence="3" id="KW-1185">Reference proteome</keyword>
<dbReference type="Pfam" id="PF08532">
    <property type="entry name" value="Glyco_hydro_42M"/>
    <property type="match status" value="1"/>
</dbReference>
<dbReference type="Gene3D" id="3.40.50.880">
    <property type="match status" value="1"/>
</dbReference>
<reference evidence="2 3" key="1">
    <citation type="submission" date="2016-10" db="EMBL/GenBank/DDBJ databases">
        <authorList>
            <person name="de Groot N.N."/>
        </authorList>
    </citation>
    <scope>NUCLEOTIDE SEQUENCE [LARGE SCALE GENOMIC DNA]</scope>
    <source>
        <strain evidence="2 3">CGMCC 1.9156</strain>
    </source>
</reference>
<dbReference type="STRING" id="655355.SAMN05216283_11298"/>
<dbReference type="CDD" id="cd03143">
    <property type="entry name" value="A4_beta-galactosidase_middle_domain"/>
    <property type="match status" value="1"/>
</dbReference>
<dbReference type="InterPro" id="IPR029062">
    <property type="entry name" value="Class_I_gatase-like"/>
</dbReference>
<accession>A0A1I2KKI1</accession>
<protein>
    <submittedName>
        <fullName evidence="2">Beta-galactosidase</fullName>
    </submittedName>
</protein>
<dbReference type="GO" id="GO:0004565">
    <property type="term" value="F:beta-galactosidase activity"/>
    <property type="evidence" value="ECO:0007669"/>
    <property type="project" value="InterPro"/>
</dbReference>
<evidence type="ECO:0000259" key="1">
    <source>
        <dbReference type="Pfam" id="PF08532"/>
    </source>
</evidence>
<gene>
    <name evidence="2" type="ORF">SAMN05216283_11298</name>
</gene>
<dbReference type="InterPro" id="IPR017853">
    <property type="entry name" value="GH"/>
</dbReference>
<organism evidence="2 3">
    <name type="scientific">Sunxiuqinia elliptica</name>
    <dbReference type="NCBI Taxonomy" id="655355"/>
    <lineage>
        <taxon>Bacteria</taxon>
        <taxon>Pseudomonadati</taxon>
        <taxon>Bacteroidota</taxon>
        <taxon>Bacteroidia</taxon>
        <taxon>Marinilabiliales</taxon>
        <taxon>Prolixibacteraceae</taxon>
        <taxon>Sunxiuqinia</taxon>
    </lineage>
</organism>